<feature type="domain" description="DNA replication complex GINS protein PSF2 N-terminal" evidence="6">
    <location>
        <begin position="13"/>
        <end position="71"/>
    </location>
</feature>
<dbReference type="AlphaFoldDB" id="A0AB34J7V5"/>
<dbReference type="PANTHER" id="PTHR12772:SF0">
    <property type="entry name" value="DNA REPLICATION COMPLEX GINS PROTEIN PSF2"/>
    <property type="match status" value="1"/>
</dbReference>
<accession>A0AB34J7V5</accession>
<feature type="domain" description="GINS subunit" evidence="5">
    <location>
        <begin position="75"/>
        <end position="166"/>
    </location>
</feature>
<evidence type="ECO:0000259" key="5">
    <source>
        <dbReference type="Pfam" id="PF05916"/>
    </source>
</evidence>
<dbReference type="PANTHER" id="PTHR12772">
    <property type="entry name" value="DNA REPLICATION COMPLEX GINS PROTEIN PSF2"/>
    <property type="match status" value="1"/>
</dbReference>
<sequence>MGSRASEAGSLRASEVAYFAGETAIQIVPRIKLDVLQFICGDVPELKPNFPAEVPLWLAVFLRKRDKCRIVVPAWLEAENLAGTLDDEKRHQDRFAQLPYHYVEIAKELLTHASEDIVDIHQIRNVLADIEDHRRAKVERGLRNIDADTSIVRVSNLGAMELNRIRLVAARALNDFRTLDVHAASGSGGSGIGVTGATRAPTMGTVGAGGERLEAALRRRDRMR</sequence>
<evidence type="ECO:0000313" key="7">
    <source>
        <dbReference type="EMBL" id="KAL1514636.1"/>
    </source>
</evidence>
<dbReference type="EMBL" id="JBGBPQ010000012">
    <property type="protein sequence ID" value="KAL1514636.1"/>
    <property type="molecule type" value="Genomic_DNA"/>
</dbReference>
<evidence type="ECO:0000259" key="6">
    <source>
        <dbReference type="Pfam" id="PF25005"/>
    </source>
</evidence>
<comment type="similarity">
    <text evidence="2">Belongs to the GINS2/PSF2 family.</text>
</comment>
<dbReference type="Proteomes" id="UP001515480">
    <property type="component" value="Unassembled WGS sequence"/>
</dbReference>
<dbReference type="Gene3D" id="1.20.58.1020">
    <property type="match status" value="1"/>
</dbReference>
<dbReference type="Pfam" id="PF05916">
    <property type="entry name" value="Sld5"/>
    <property type="match status" value="1"/>
</dbReference>
<evidence type="ECO:0000256" key="4">
    <source>
        <dbReference type="ARBA" id="ARBA00023242"/>
    </source>
</evidence>
<evidence type="ECO:0000313" key="8">
    <source>
        <dbReference type="Proteomes" id="UP001515480"/>
    </source>
</evidence>
<reference evidence="7 8" key="1">
    <citation type="journal article" date="2024" name="Science">
        <title>Giant polyketide synthase enzymes in the biosynthesis of giant marine polyether toxins.</title>
        <authorList>
            <person name="Fallon T.R."/>
            <person name="Shende V.V."/>
            <person name="Wierzbicki I.H."/>
            <person name="Pendleton A.L."/>
            <person name="Watervoot N.F."/>
            <person name="Auber R.P."/>
            <person name="Gonzalez D.J."/>
            <person name="Wisecaver J.H."/>
            <person name="Moore B.S."/>
        </authorList>
    </citation>
    <scope>NUCLEOTIDE SEQUENCE [LARGE SCALE GENOMIC DNA]</scope>
    <source>
        <strain evidence="7 8">12B1</strain>
    </source>
</reference>
<dbReference type="GO" id="GO:0000811">
    <property type="term" value="C:GINS complex"/>
    <property type="evidence" value="ECO:0007669"/>
    <property type="project" value="TreeGrafter"/>
</dbReference>
<organism evidence="7 8">
    <name type="scientific">Prymnesium parvum</name>
    <name type="common">Toxic golden alga</name>
    <dbReference type="NCBI Taxonomy" id="97485"/>
    <lineage>
        <taxon>Eukaryota</taxon>
        <taxon>Haptista</taxon>
        <taxon>Haptophyta</taxon>
        <taxon>Prymnesiophyceae</taxon>
        <taxon>Prymnesiales</taxon>
        <taxon>Prymnesiaceae</taxon>
        <taxon>Prymnesium</taxon>
    </lineage>
</organism>
<keyword evidence="8" id="KW-1185">Reference proteome</keyword>
<evidence type="ECO:0000256" key="1">
    <source>
        <dbReference type="ARBA" id="ARBA00004123"/>
    </source>
</evidence>
<dbReference type="Pfam" id="PF25005">
    <property type="entry name" value="PSF2_N"/>
    <property type="match status" value="1"/>
</dbReference>
<dbReference type="Gene3D" id="3.40.5.50">
    <property type="match status" value="1"/>
</dbReference>
<dbReference type="FunFam" id="1.20.58.1020:FF:000001">
    <property type="entry name" value="DNA replication complex GINS protein PSF2"/>
    <property type="match status" value="1"/>
</dbReference>
<dbReference type="InterPro" id="IPR056784">
    <property type="entry name" value="PSF2_N"/>
</dbReference>
<evidence type="ECO:0000256" key="2">
    <source>
        <dbReference type="ARBA" id="ARBA00010565"/>
    </source>
</evidence>
<dbReference type="InterPro" id="IPR036224">
    <property type="entry name" value="GINS_bundle-like_dom_sf"/>
</dbReference>
<dbReference type="InterPro" id="IPR007257">
    <property type="entry name" value="GINS_Psf2"/>
</dbReference>
<dbReference type="FunFam" id="3.40.5.50:FF:000001">
    <property type="entry name" value="DNA replication complex GINS protein PSF2"/>
    <property type="match status" value="1"/>
</dbReference>
<dbReference type="SUPFAM" id="SSF160059">
    <property type="entry name" value="PriA/YqbF domain"/>
    <property type="match status" value="1"/>
</dbReference>
<evidence type="ECO:0008006" key="9">
    <source>
        <dbReference type="Google" id="ProtNLM"/>
    </source>
</evidence>
<comment type="caution">
    <text evidence="7">The sequence shown here is derived from an EMBL/GenBank/DDBJ whole genome shotgun (WGS) entry which is preliminary data.</text>
</comment>
<dbReference type="GO" id="GO:0006260">
    <property type="term" value="P:DNA replication"/>
    <property type="evidence" value="ECO:0007669"/>
    <property type="project" value="UniProtKB-KW"/>
</dbReference>
<comment type="subcellular location">
    <subcellularLocation>
        <location evidence="1">Nucleus</location>
    </subcellularLocation>
</comment>
<keyword evidence="3" id="KW-0235">DNA replication</keyword>
<dbReference type="CDD" id="cd11712">
    <property type="entry name" value="GINS_A_psf2"/>
    <property type="match status" value="1"/>
</dbReference>
<dbReference type="SUPFAM" id="SSF158573">
    <property type="entry name" value="GINS helical bundle-like"/>
    <property type="match status" value="1"/>
</dbReference>
<gene>
    <name evidence="7" type="ORF">AB1Y20_003729</name>
</gene>
<dbReference type="CDD" id="cd21694">
    <property type="entry name" value="GINS_B_Psf2"/>
    <property type="match status" value="1"/>
</dbReference>
<proteinExistence type="inferred from homology"/>
<evidence type="ECO:0000256" key="3">
    <source>
        <dbReference type="ARBA" id="ARBA00022705"/>
    </source>
</evidence>
<dbReference type="InterPro" id="IPR021151">
    <property type="entry name" value="GINS_A"/>
</dbReference>
<name>A0AB34J7V5_PRYPA</name>
<protein>
    <recommendedName>
        <fullName evidence="9">DNA replication complex GINS protein PSF2</fullName>
    </recommendedName>
</protein>
<dbReference type="GO" id="GO:0000727">
    <property type="term" value="P:double-strand break repair via break-induced replication"/>
    <property type="evidence" value="ECO:0007669"/>
    <property type="project" value="TreeGrafter"/>
</dbReference>
<keyword evidence="4" id="KW-0539">Nucleus</keyword>